<evidence type="ECO:0000259" key="1">
    <source>
        <dbReference type="PROSITE" id="PS50206"/>
    </source>
</evidence>
<name>A0A3B0R3R3_9ZZZZ</name>
<reference evidence="2" key="1">
    <citation type="submission" date="2018-06" db="EMBL/GenBank/DDBJ databases">
        <authorList>
            <person name="Zhirakovskaya E."/>
        </authorList>
    </citation>
    <scope>NUCLEOTIDE SEQUENCE</scope>
</reference>
<dbReference type="GO" id="GO:0016740">
    <property type="term" value="F:transferase activity"/>
    <property type="evidence" value="ECO:0007669"/>
    <property type="project" value="UniProtKB-KW"/>
</dbReference>
<dbReference type="EMBL" id="UOEG01000017">
    <property type="protein sequence ID" value="VAV87910.1"/>
    <property type="molecule type" value="Genomic_DNA"/>
</dbReference>
<dbReference type="AlphaFoldDB" id="A0A3B0R3R3"/>
<evidence type="ECO:0000313" key="2">
    <source>
        <dbReference type="EMBL" id="VAV87910.1"/>
    </source>
</evidence>
<gene>
    <name evidence="2" type="ORF">MNBD_ALPHA07-2339</name>
</gene>
<feature type="domain" description="Rhodanese" evidence="1">
    <location>
        <begin position="51"/>
        <end position="151"/>
    </location>
</feature>
<protein>
    <submittedName>
        <fullName evidence="2">Rhodanese-related sulfurtransferase</fullName>
    </submittedName>
</protein>
<accession>A0A3B0R3R3</accession>
<dbReference type="Gene3D" id="3.40.250.10">
    <property type="entry name" value="Rhodanese-like domain"/>
    <property type="match status" value="1"/>
</dbReference>
<dbReference type="InterPro" id="IPR001763">
    <property type="entry name" value="Rhodanese-like_dom"/>
</dbReference>
<dbReference type="InterPro" id="IPR036873">
    <property type="entry name" value="Rhodanese-like_dom_sf"/>
</dbReference>
<sequence length="152" mass="16327">MSKASKSVSRRWFLLGAVVAIPAGVYAYQRTMYPTFDGDALTPQQAHEFALAGKIALIDIRRPDEWAKTGSAGGGHRIDMRDDDFVAQLMAITGGKKDVPVALICAAGVRSARLSNRLTKAGFSRIIDVPEGMLGSRAGPGWIKRGLPVEQS</sequence>
<organism evidence="2">
    <name type="scientific">hydrothermal vent metagenome</name>
    <dbReference type="NCBI Taxonomy" id="652676"/>
    <lineage>
        <taxon>unclassified sequences</taxon>
        <taxon>metagenomes</taxon>
        <taxon>ecological metagenomes</taxon>
    </lineage>
</organism>
<dbReference type="SUPFAM" id="SSF52821">
    <property type="entry name" value="Rhodanese/Cell cycle control phosphatase"/>
    <property type="match status" value="1"/>
</dbReference>
<dbReference type="PROSITE" id="PS50206">
    <property type="entry name" value="RHODANESE_3"/>
    <property type="match status" value="1"/>
</dbReference>
<proteinExistence type="predicted"/>
<dbReference type="SMART" id="SM00450">
    <property type="entry name" value="RHOD"/>
    <property type="match status" value="1"/>
</dbReference>
<dbReference type="Pfam" id="PF00581">
    <property type="entry name" value="Rhodanese"/>
    <property type="match status" value="1"/>
</dbReference>
<keyword evidence="2" id="KW-0808">Transferase</keyword>